<dbReference type="PROSITE" id="PS50808">
    <property type="entry name" value="ZF_BED"/>
    <property type="match status" value="3"/>
</dbReference>
<dbReference type="HOGENOM" id="CLU_258379_0_0_1"/>
<dbReference type="Proteomes" id="UP000007015">
    <property type="component" value="Chromosome 9"/>
</dbReference>
<feature type="region of interest" description="Disordered" evidence="9">
    <location>
        <begin position="270"/>
        <end position="359"/>
    </location>
</feature>
<dbReference type="GO" id="GO:0008270">
    <property type="term" value="F:zinc ion binding"/>
    <property type="evidence" value="ECO:0007669"/>
    <property type="project" value="UniProtKB-KW"/>
</dbReference>
<dbReference type="InterPro" id="IPR025525">
    <property type="entry name" value="hAT-like_transposase_RNase-H"/>
</dbReference>
<dbReference type="InterPro" id="IPR053031">
    <property type="entry name" value="Cuticle_assoc_protein"/>
</dbReference>
<evidence type="ECO:0000256" key="2">
    <source>
        <dbReference type="ARBA" id="ARBA00011738"/>
    </source>
</evidence>
<dbReference type="SUPFAM" id="SSF53098">
    <property type="entry name" value="Ribonuclease H-like"/>
    <property type="match status" value="2"/>
</dbReference>
<evidence type="ECO:0000256" key="7">
    <source>
        <dbReference type="ARBA" id="ARBA00023242"/>
    </source>
</evidence>
<dbReference type="InterPro" id="IPR036236">
    <property type="entry name" value="Znf_C2H2_sf"/>
</dbReference>
<dbReference type="SMART" id="SM00614">
    <property type="entry name" value="ZnF_BED"/>
    <property type="match status" value="3"/>
</dbReference>
<dbReference type="Gramene" id="BGIOSGA029845-TA">
    <property type="protein sequence ID" value="BGIOSGA029845-PA"/>
    <property type="gene ID" value="BGIOSGA029845"/>
</dbReference>
<dbReference type="EMBL" id="CM000134">
    <property type="protein sequence ID" value="EEC84507.1"/>
    <property type="molecule type" value="Genomic_DNA"/>
</dbReference>
<keyword evidence="4 8" id="KW-0863">Zinc-finger</keyword>
<evidence type="ECO:0000313" key="11">
    <source>
        <dbReference type="EMBL" id="EEC84507.1"/>
    </source>
</evidence>
<evidence type="ECO:0000256" key="9">
    <source>
        <dbReference type="SAM" id="MobiDB-lite"/>
    </source>
</evidence>
<accession>B8BF16</accession>
<keyword evidence="3" id="KW-0479">Metal-binding</keyword>
<name>B8BF16_ORYSI</name>
<proteinExistence type="predicted"/>
<dbReference type="InterPro" id="IPR012337">
    <property type="entry name" value="RNaseH-like_sf"/>
</dbReference>
<keyword evidence="7" id="KW-0539">Nucleus</keyword>
<dbReference type="Pfam" id="PF05699">
    <property type="entry name" value="Dimer_Tnp_hAT"/>
    <property type="match status" value="2"/>
</dbReference>
<feature type="compositionally biased region" description="Polar residues" evidence="9">
    <location>
        <begin position="1243"/>
        <end position="1252"/>
    </location>
</feature>
<feature type="domain" description="BED-type" evidence="10">
    <location>
        <begin position="178"/>
        <end position="236"/>
    </location>
</feature>
<feature type="compositionally biased region" description="Polar residues" evidence="9">
    <location>
        <begin position="339"/>
        <end position="359"/>
    </location>
</feature>
<keyword evidence="5" id="KW-0862">Zinc</keyword>
<keyword evidence="12" id="KW-1185">Reference proteome</keyword>
<dbReference type="GO" id="GO:0006357">
    <property type="term" value="P:regulation of transcription by RNA polymerase II"/>
    <property type="evidence" value="ECO:0007669"/>
    <property type="project" value="TreeGrafter"/>
</dbReference>
<dbReference type="OMA" id="GMEQDCD"/>
<evidence type="ECO:0000259" key="10">
    <source>
        <dbReference type="PROSITE" id="PS50808"/>
    </source>
</evidence>
<feature type="compositionally biased region" description="Polar residues" evidence="9">
    <location>
        <begin position="313"/>
        <end position="328"/>
    </location>
</feature>
<keyword evidence="6" id="KW-0238">DNA-binding</keyword>
<feature type="compositionally biased region" description="Basic and acidic residues" evidence="9">
    <location>
        <begin position="293"/>
        <end position="309"/>
    </location>
</feature>
<evidence type="ECO:0000256" key="6">
    <source>
        <dbReference type="ARBA" id="ARBA00023125"/>
    </source>
</evidence>
<feature type="region of interest" description="Disordered" evidence="9">
    <location>
        <begin position="150"/>
        <end position="174"/>
    </location>
</feature>
<reference evidence="11 12" key="1">
    <citation type="journal article" date="2005" name="PLoS Biol.">
        <title>The genomes of Oryza sativa: a history of duplications.</title>
        <authorList>
            <person name="Yu J."/>
            <person name="Wang J."/>
            <person name="Lin W."/>
            <person name="Li S."/>
            <person name="Li H."/>
            <person name="Zhou J."/>
            <person name="Ni P."/>
            <person name="Dong W."/>
            <person name="Hu S."/>
            <person name="Zeng C."/>
            <person name="Zhang J."/>
            <person name="Zhang Y."/>
            <person name="Li R."/>
            <person name="Xu Z."/>
            <person name="Li S."/>
            <person name="Li X."/>
            <person name="Zheng H."/>
            <person name="Cong L."/>
            <person name="Lin L."/>
            <person name="Yin J."/>
            <person name="Geng J."/>
            <person name="Li G."/>
            <person name="Shi J."/>
            <person name="Liu J."/>
            <person name="Lv H."/>
            <person name="Li J."/>
            <person name="Wang J."/>
            <person name="Deng Y."/>
            <person name="Ran L."/>
            <person name="Shi X."/>
            <person name="Wang X."/>
            <person name="Wu Q."/>
            <person name="Li C."/>
            <person name="Ren X."/>
            <person name="Wang J."/>
            <person name="Wang X."/>
            <person name="Li D."/>
            <person name="Liu D."/>
            <person name="Zhang X."/>
            <person name="Ji Z."/>
            <person name="Zhao W."/>
            <person name="Sun Y."/>
            <person name="Zhang Z."/>
            <person name="Bao J."/>
            <person name="Han Y."/>
            <person name="Dong L."/>
            <person name="Ji J."/>
            <person name="Chen P."/>
            <person name="Wu S."/>
            <person name="Liu J."/>
            <person name="Xiao Y."/>
            <person name="Bu D."/>
            <person name="Tan J."/>
            <person name="Yang L."/>
            <person name="Ye C."/>
            <person name="Zhang J."/>
            <person name="Xu J."/>
            <person name="Zhou Y."/>
            <person name="Yu Y."/>
            <person name="Zhang B."/>
            <person name="Zhuang S."/>
            <person name="Wei H."/>
            <person name="Liu B."/>
            <person name="Lei M."/>
            <person name="Yu H."/>
            <person name="Li Y."/>
            <person name="Xu H."/>
            <person name="Wei S."/>
            <person name="He X."/>
            <person name="Fang L."/>
            <person name="Zhang Z."/>
            <person name="Zhang Y."/>
            <person name="Huang X."/>
            <person name="Su Z."/>
            <person name="Tong W."/>
            <person name="Li J."/>
            <person name="Tong Z."/>
            <person name="Li S."/>
            <person name="Ye J."/>
            <person name="Wang L."/>
            <person name="Fang L."/>
            <person name="Lei T."/>
            <person name="Chen C."/>
            <person name="Chen H."/>
            <person name="Xu Z."/>
            <person name="Li H."/>
            <person name="Huang H."/>
            <person name="Zhang F."/>
            <person name="Xu H."/>
            <person name="Li N."/>
            <person name="Zhao C."/>
            <person name="Li S."/>
            <person name="Dong L."/>
            <person name="Huang Y."/>
            <person name="Li L."/>
            <person name="Xi Y."/>
            <person name="Qi Q."/>
            <person name="Li W."/>
            <person name="Zhang B."/>
            <person name="Hu W."/>
            <person name="Zhang Y."/>
            <person name="Tian X."/>
            <person name="Jiao Y."/>
            <person name="Liang X."/>
            <person name="Jin J."/>
            <person name="Gao L."/>
            <person name="Zheng W."/>
            <person name="Hao B."/>
            <person name="Liu S."/>
            <person name="Wang W."/>
            <person name="Yuan L."/>
            <person name="Cao M."/>
            <person name="McDermott J."/>
            <person name="Samudrala R."/>
            <person name="Wang J."/>
            <person name="Wong G.K."/>
            <person name="Yang H."/>
        </authorList>
    </citation>
    <scope>NUCLEOTIDE SEQUENCE [LARGE SCALE GENOMIC DNA]</scope>
    <source>
        <strain evidence="12">cv. 93-11</strain>
    </source>
</reference>
<dbReference type="GO" id="GO:0005634">
    <property type="term" value="C:nucleus"/>
    <property type="evidence" value="ECO:0007669"/>
    <property type="project" value="UniProtKB-SubCell"/>
</dbReference>
<sequence length="1341" mass="151751">MSSGVGKEVVDASSVVTKGDMKDLLENLLKMGMIERKRPMTEFDQYLEDPCLSNDGTSVLKWWKEHSMIYPTIARIARDILAIPYRTDCKVATRTTRVAIAKSDGNHYVEERVCTQDWLRSGGMEQDCDDAANQVGAGEERILNGMGDNVDNANDMAEQEESSGSTPSPLFLGTRPKRLRSKAWDDFTPIYIDGKVAKAECMHCHQVFVSNSTSGTSSLLKHQSKCNPHAQKRAMQQKLPFLPSSQKNLTTLNSDPRQKKLLFLPISQKKCSDTADVMPHKKDPALPNSMNDTNRKSQEVDKSGSREELATPEQKNLTLRHVPTNNNDQSHDEHPVPEQKNNPTGTNMKNPETDQNGSNGLIQTMAILNPWTATGAPGLAVHTGMDDQECDCPSGVGKQGDKELNGMKNEVDDANDMVEQEESSGSAPSPLFLGTRPKRLQSKVWDDFTPIFIDGKVARAECMHCHRVFNSGTSNLLKHQAKCSPQAQKRPMQQKLPISLSIENKSAEEHGAPVQDTPTDTNTKNLQVDQNVTDKLVRILLMHGYVPSMRNHDEFSEFVASLNPKVELPSDVDLYLYFTRLFEEEKANLKKQFESSNSRVSLSVYVWHYDTHSPYLCLSVHYIDDQWESKRKIIAFRAVDSSCNAKELIKVILIAIKDWGLLGKVFSIALDDTFIDNSVASDVKDILQKWNLRHADQSLSGNQSLFVVIQVGLNELDKIMEKSRKFSKLDKFMEKSRKFSSYPKGPAPLALQYPNHRYAPSSEDWVKAENICEILDDFHKQKDEIPKHHSPLKLFDTIWHVKNVVHRKLLYHDDKETTYVWEKMQEQFKEQWKVCCLHICMPMIIDPKYRLEIIKSHIPLDLDNDMIDYIEEVNDILLRLFHEYSGQVEDPNCTSSSETSGGHSLYPDDKLVFHYLGSEFPQWWRPMTELDQYLQDPCLSNDRIDVLRWWKEHSMIYPTISRIARDILAIPYGADYEVATRTAKLALVESDGSHFVEELVCTQDLLRSGGREGVIEPKSQRRRWRWGIQSLPATDPPRPIGLSILGSQILGMDQDCDGANHGGTEEERALNGMADKLENADDMVEQEESSGSAPSPLFLGTRPKRLRSKVWDDFTPIYIDGKLARAECMHCHQVFNSNSTNGTSRLLKHQAKCSPHPQKRPMQQKLPFPPSSQKSLMEPSSDPTQKKLPFLPISQKRCSGTDDAMPHRKDPALPNTLNDINRRSQEIGKSLARKKLATREQKNPTSPDITNNDQKDQWDNEHPVLKQKCTPAGTNLKNPEVDQNGLIQTLAMCGYLPLMMHNDSFRKCVPCFDSMGKMPANTNIGGGFLQLFDKEKAKLPC</sequence>
<dbReference type="GO" id="GO:1990837">
    <property type="term" value="F:sequence-specific double-stranded DNA binding"/>
    <property type="evidence" value="ECO:0007669"/>
    <property type="project" value="TreeGrafter"/>
</dbReference>
<gene>
    <name evidence="11" type="ORF">OsI_31198</name>
</gene>
<comment type="subcellular location">
    <subcellularLocation>
        <location evidence="1">Nucleus</location>
    </subcellularLocation>
</comment>
<feature type="domain" description="BED-type" evidence="10">
    <location>
        <begin position="439"/>
        <end position="491"/>
    </location>
</feature>
<dbReference type="InterPro" id="IPR008906">
    <property type="entry name" value="HATC_C_dom"/>
</dbReference>
<feature type="compositionally biased region" description="Basic and acidic residues" evidence="9">
    <location>
        <begin position="270"/>
        <end position="284"/>
    </location>
</feature>
<dbReference type="PANTHER" id="PTHR34396">
    <property type="entry name" value="OS03G0264950 PROTEIN-RELATED"/>
    <property type="match status" value="1"/>
</dbReference>
<feature type="region of interest" description="Disordered" evidence="9">
    <location>
        <begin position="1147"/>
        <end position="1260"/>
    </location>
</feature>
<evidence type="ECO:0000256" key="5">
    <source>
        <dbReference type="ARBA" id="ARBA00022833"/>
    </source>
</evidence>
<protein>
    <recommendedName>
        <fullName evidence="10">BED-type domain-containing protein</fullName>
    </recommendedName>
</protein>
<dbReference type="PANTHER" id="PTHR34396:SF32">
    <property type="entry name" value="OS09G0382120 PROTEIN"/>
    <property type="match status" value="1"/>
</dbReference>
<evidence type="ECO:0000256" key="1">
    <source>
        <dbReference type="ARBA" id="ARBA00004123"/>
    </source>
</evidence>
<comment type="subunit">
    <text evidence="2">Homodimer.</text>
</comment>
<evidence type="ECO:0000256" key="3">
    <source>
        <dbReference type="ARBA" id="ARBA00022723"/>
    </source>
</evidence>
<organism evidence="11 12">
    <name type="scientific">Oryza sativa subsp. indica</name>
    <name type="common">Rice</name>
    <dbReference type="NCBI Taxonomy" id="39946"/>
    <lineage>
        <taxon>Eukaryota</taxon>
        <taxon>Viridiplantae</taxon>
        <taxon>Streptophyta</taxon>
        <taxon>Embryophyta</taxon>
        <taxon>Tracheophyta</taxon>
        <taxon>Spermatophyta</taxon>
        <taxon>Magnoliopsida</taxon>
        <taxon>Liliopsida</taxon>
        <taxon>Poales</taxon>
        <taxon>Poaceae</taxon>
        <taxon>BOP clade</taxon>
        <taxon>Oryzoideae</taxon>
        <taxon>Oryzeae</taxon>
        <taxon>Oryzinae</taxon>
        <taxon>Oryza</taxon>
        <taxon>Oryza sativa</taxon>
    </lineage>
</organism>
<dbReference type="Pfam" id="PF02892">
    <property type="entry name" value="zf-BED"/>
    <property type="match status" value="1"/>
</dbReference>
<feature type="domain" description="BED-type" evidence="10">
    <location>
        <begin position="1105"/>
        <end position="1163"/>
    </location>
</feature>
<evidence type="ECO:0000256" key="4">
    <source>
        <dbReference type="ARBA" id="ARBA00022771"/>
    </source>
</evidence>
<dbReference type="GO" id="GO:0046983">
    <property type="term" value="F:protein dimerization activity"/>
    <property type="evidence" value="ECO:0007669"/>
    <property type="project" value="InterPro"/>
</dbReference>
<dbReference type="Pfam" id="PF14372">
    <property type="entry name" value="hAT-like_RNase-H"/>
    <property type="match status" value="1"/>
</dbReference>
<evidence type="ECO:0000313" key="12">
    <source>
        <dbReference type="Proteomes" id="UP000007015"/>
    </source>
</evidence>
<dbReference type="SUPFAM" id="SSF57667">
    <property type="entry name" value="beta-beta-alpha zinc fingers"/>
    <property type="match status" value="3"/>
</dbReference>
<evidence type="ECO:0000256" key="8">
    <source>
        <dbReference type="PROSITE-ProRule" id="PRU00027"/>
    </source>
</evidence>
<dbReference type="InterPro" id="IPR003656">
    <property type="entry name" value="Znf_BED"/>
</dbReference>